<dbReference type="Gene3D" id="3.50.50.60">
    <property type="entry name" value="FAD/NAD(P)-binding domain"/>
    <property type="match status" value="1"/>
</dbReference>
<dbReference type="AlphaFoldDB" id="A0AAN6YA89"/>
<dbReference type="GO" id="GO:0016491">
    <property type="term" value="F:oxidoreductase activity"/>
    <property type="evidence" value="ECO:0007669"/>
    <property type="project" value="TreeGrafter"/>
</dbReference>
<keyword evidence="3" id="KW-1185">Reference proteome</keyword>
<dbReference type="PANTHER" id="PTHR42923:SF26">
    <property type="entry name" value="FMN REDUCTASE LOT6, PUTATIVE (AFU_ORTHOLOGUE AFUA_7G06600)-RELATED"/>
    <property type="match status" value="1"/>
</dbReference>
<dbReference type="InterPro" id="IPR036188">
    <property type="entry name" value="FAD/NAD-bd_sf"/>
</dbReference>
<dbReference type="InterPro" id="IPR050464">
    <property type="entry name" value="Zeta_carotene_desat/Oxidored"/>
</dbReference>
<dbReference type="Proteomes" id="UP001301769">
    <property type="component" value="Unassembled WGS sequence"/>
</dbReference>
<dbReference type="PANTHER" id="PTHR42923">
    <property type="entry name" value="PROTOPORPHYRINOGEN OXIDASE"/>
    <property type="match status" value="1"/>
</dbReference>
<reference evidence="2" key="1">
    <citation type="journal article" date="2023" name="Mol. Phylogenet. Evol.">
        <title>Genome-scale phylogeny and comparative genomics of the fungal order Sordariales.</title>
        <authorList>
            <person name="Hensen N."/>
            <person name="Bonometti L."/>
            <person name="Westerberg I."/>
            <person name="Brannstrom I.O."/>
            <person name="Guillou S."/>
            <person name="Cros-Aarteil S."/>
            <person name="Calhoun S."/>
            <person name="Haridas S."/>
            <person name="Kuo A."/>
            <person name="Mondo S."/>
            <person name="Pangilinan J."/>
            <person name="Riley R."/>
            <person name="LaButti K."/>
            <person name="Andreopoulos B."/>
            <person name="Lipzen A."/>
            <person name="Chen C."/>
            <person name="Yan M."/>
            <person name="Daum C."/>
            <person name="Ng V."/>
            <person name="Clum A."/>
            <person name="Steindorff A."/>
            <person name="Ohm R.A."/>
            <person name="Martin F."/>
            <person name="Silar P."/>
            <person name="Natvig D.O."/>
            <person name="Lalanne C."/>
            <person name="Gautier V."/>
            <person name="Ament-Velasquez S.L."/>
            <person name="Kruys A."/>
            <person name="Hutchinson M.I."/>
            <person name="Powell A.J."/>
            <person name="Barry K."/>
            <person name="Miller A.N."/>
            <person name="Grigoriev I.V."/>
            <person name="Debuchy R."/>
            <person name="Gladieux P."/>
            <person name="Hiltunen Thoren M."/>
            <person name="Johannesson H."/>
        </authorList>
    </citation>
    <scope>NUCLEOTIDE SEQUENCE</scope>
    <source>
        <strain evidence="2">PSN293</strain>
    </source>
</reference>
<name>A0AAN6YA89_9PEZI</name>
<comment type="caution">
    <text evidence="2">The sequence shown here is derived from an EMBL/GenBank/DDBJ whole genome shotgun (WGS) entry which is preliminary data.</text>
</comment>
<dbReference type="SUPFAM" id="SSF51905">
    <property type="entry name" value="FAD/NAD(P)-binding domain"/>
    <property type="match status" value="1"/>
</dbReference>
<evidence type="ECO:0000313" key="3">
    <source>
        <dbReference type="Proteomes" id="UP001301769"/>
    </source>
</evidence>
<dbReference type="Pfam" id="PF13450">
    <property type="entry name" value="NAD_binding_8"/>
    <property type="match status" value="1"/>
</dbReference>
<protein>
    <submittedName>
        <fullName evidence="2">Beta-cyclopiazonate dehydrogenase</fullName>
    </submittedName>
</protein>
<gene>
    <name evidence="2" type="ORF">QBC37DRAFT_137716</name>
</gene>
<evidence type="ECO:0000313" key="2">
    <source>
        <dbReference type="EMBL" id="KAK4215051.1"/>
    </source>
</evidence>
<accession>A0AAN6YA89</accession>
<feature type="chain" id="PRO_5042905197" evidence="1">
    <location>
        <begin position="20"/>
        <end position="486"/>
    </location>
</feature>
<sequence length="486" mass="52663">MAGFFKFLLASSAFVPALSTLLPESIATSVINKDVAIIGGGASGSYAAIRLKEDYGKSIVLIEKEEALGGHVNTYTDPDTGLPVDFGVNVFNDWGPARAFFERMNVSVGAPVRPVLTSRYMDFKTGLSVPYTPASFADIIPAFNRFYAAVAPYEHMILPGYFNFPPPNQIPADLLIPFGEFIKKHQLEVAVNLIFESTGLGVGDLVNTLTIWVLATFNTPMIGAFIGLYGQLTPTSGRNIELYEAVAARLGSDVRYRSTVIQTTRSATGKVTLWVKNHATNTITLVKAKKLLLAIPPTPSNLVPFSPDLQELGVLSKFEYSTIHAGLVTHPSLPIQHSLVNIPGSAILPNGSTDYTALPKPPLFNVRYDSIGGNSTLFRVLMVGHHGTSTAAAQNHVKADLNRLIAQGTLPATPGAGNLQVEAWANHGPMHARVSKRELQRGFMQKLYALQGRRSTWWTGGAFSVNFQAVLWAFDDELLPRLVASL</sequence>
<organism evidence="2 3">
    <name type="scientific">Rhypophila decipiens</name>
    <dbReference type="NCBI Taxonomy" id="261697"/>
    <lineage>
        <taxon>Eukaryota</taxon>
        <taxon>Fungi</taxon>
        <taxon>Dikarya</taxon>
        <taxon>Ascomycota</taxon>
        <taxon>Pezizomycotina</taxon>
        <taxon>Sordariomycetes</taxon>
        <taxon>Sordariomycetidae</taxon>
        <taxon>Sordariales</taxon>
        <taxon>Naviculisporaceae</taxon>
        <taxon>Rhypophila</taxon>
    </lineage>
</organism>
<evidence type="ECO:0000256" key="1">
    <source>
        <dbReference type="SAM" id="SignalP"/>
    </source>
</evidence>
<dbReference type="EMBL" id="MU858084">
    <property type="protein sequence ID" value="KAK4215051.1"/>
    <property type="molecule type" value="Genomic_DNA"/>
</dbReference>
<feature type="signal peptide" evidence="1">
    <location>
        <begin position="1"/>
        <end position="19"/>
    </location>
</feature>
<reference evidence="2" key="2">
    <citation type="submission" date="2023-05" db="EMBL/GenBank/DDBJ databases">
        <authorList>
            <consortium name="Lawrence Berkeley National Laboratory"/>
            <person name="Steindorff A."/>
            <person name="Hensen N."/>
            <person name="Bonometti L."/>
            <person name="Westerberg I."/>
            <person name="Brannstrom I.O."/>
            <person name="Guillou S."/>
            <person name="Cros-Aarteil S."/>
            <person name="Calhoun S."/>
            <person name="Haridas S."/>
            <person name="Kuo A."/>
            <person name="Mondo S."/>
            <person name="Pangilinan J."/>
            <person name="Riley R."/>
            <person name="Labutti K."/>
            <person name="Andreopoulos B."/>
            <person name="Lipzen A."/>
            <person name="Chen C."/>
            <person name="Yanf M."/>
            <person name="Daum C."/>
            <person name="Ng V."/>
            <person name="Clum A."/>
            <person name="Ohm R."/>
            <person name="Martin F."/>
            <person name="Silar P."/>
            <person name="Natvig D."/>
            <person name="Lalanne C."/>
            <person name="Gautier V."/>
            <person name="Ament-Velasquez S.L."/>
            <person name="Kruys A."/>
            <person name="Hutchinson M.I."/>
            <person name="Powell A.J."/>
            <person name="Barry K."/>
            <person name="Miller A.N."/>
            <person name="Grigoriev I.V."/>
            <person name="Debuchy R."/>
            <person name="Gladieux P."/>
            <person name="Thoren M.H."/>
            <person name="Johannesson H."/>
        </authorList>
    </citation>
    <scope>NUCLEOTIDE SEQUENCE</scope>
    <source>
        <strain evidence="2">PSN293</strain>
    </source>
</reference>
<keyword evidence="1" id="KW-0732">Signal</keyword>
<proteinExistence type="predicted"/>
<dbReference type="Gene3D" id="3.30.70.1990">
    <property type="match status" value="1"/>
</dbReference>
<dbReference type="Gene3D" id="1.10.405.20">
    <property type="match status" value="1"/>
</dbReference>